<reference evidence="3 4" key="1">
    <citation type="submission" date="2024-06" db="EMBL/GenBank/DDBJ databases">
        <title>Complete genome of Phlyctema vagabunda strain 19-DSS-EL-015.</title>
        <authorList>
            <person name="Fiorenzani C."/>
        </authorList>
    </citation>
    <scope>NUCLEOTIDE SEQUENCE [LARGE SCALE GENOMIC DNA]</scope>
    <source>
        <strain evidence="3 4">19-DSS-EL-015</strain>
    </source>
</reference>
<feature type="transmembrane region" description="Helical" evidence="2">
    <location>
        <begin position="674"/>
        <end position="697"/>
    </location>
</feature>
<evidence type="ECO:0000256" key="1">
    <source>
        <dbReference type="SAM" id="MobiDB-lite"/>
    </source>
</evidence>
<organism evidence="3 4">
    <name type="scientific">Phlyctema vagabunda</name>
    <dbReference type="NCBI Taxonomy" id="108571"/>
    <lineage>
        <taxon>Eukaryota</taxon>
        <taxon>Fungi</taxon>
        <taxon>Dikarya</taxon>
        <taxon>Ascomycota</taxon>
        <taxon>Pezizomycotina</taxon>
        <taxon>Leotiomycetes</taxon>
        <taxon>Helotiales</taxon>
        <taxon>Dermateaceae</taxon>
        <taxon>Phlyctema</taxon>
    </lineage>
</organism>
<dbReference type="Proteomes" id="UP001629113">
    <property type="component" value="Unassembled WGS sequence"/>
</dbReference>
<feature type="transmembrane region" description="Helical" evidence="2">
    <location>
        <begin position="781"/>
        <end position="805"/>
    </location>
</feature>
<keyword evidence="2" id="KW-1133">Transmembrane helix</keyword>
<keyword evidence="2" id="KW-0472">Membrane</keyword>
<feature type="transmembrane region" description="Helical" evidence="2">
    <location>
        <begin position="1165"/>
        <end position="1182"/>
    </location>
</feature>
<dbReference type="InterPro" id="IPR021840">
    <property type="entry name" value="DUF3433"/>
</dbReference>
<keyword evidence="4" id="KW-1185">Reference proteome</keyword>
<feature type="transmembrane region" description="Helical" evidence="2">
    <location>
        <begin position="544"/>
        <end position="565"/>
    </location>
</feature>
<accession>A0ABR4PTC6</accession>
<dbReference type="PANTHER" id="PTHR37544">
    <property type="entry name" value="SPRAY-RELATED"/>
    <property type="match status" value="1"/>
</dbReference>
<keyword evidence="2" id="KW-0812">Transmembrane</keyword>
<dbReference type="Pfam" id="PF11915">
    <property type="entry name" value="DUF3433"/>
    <property type="match status" value="2"/>
</dbReference>
<sequence length="1277" mass="140356">MITLSIELILTAVGSRRRHLQELSSSMALEMQDQEPGGGQIGSSAYLVLVLDLGHNQSEMVSDSQLHWKPVTLRAPVLGGFVIVSIVLIATLELLAYMSSAHGNQNEGGLVFATDVDQISTFSRLLLLYLPTIIAVLYSMLWSWVDLDVKRLEPWFQLSCTDGALAKDSLLLQYPFDFLPFVPITAFQRKHWGIFISGTTMLVIFWILTPLQSAIFNTDTIVRTTNTTMSDSAALLPIENQTSALNANFFNTAYAISWLAQSLPAFTARDYAAVPFHPVALEEKSLVQTWATNTIAYYTNVTCSPANVLNHPKGYTFDNGKGCSVNISLADAEAPGEHMINFIGFYNSPLLDWYLQNPNCSQEFSNNILALFATAESRVSNGVYSNLTALFCEPSYHAQERYVQVNASNQAIVRSIRTRDLDSSKVSDVLNITNFEYLISIGVGNEKSNFQDSAVLEQYPRLAPYNVTWPLSIITGFAIASNEESIDTLIQPAALQRALEKAHQLLFSIAISVLANPLPHLDNQSLRGGTIEEHLAAIVLVRPISLIVETALAVVVLLIICLGWHSHHQKSHLTRDPTSIEDTMSMTSKMIGDSAVASKFRDNGMLTTTQLETNLSDVVFRLEISSTRGQQESHLIVSNQTSSTVPEASLPTVSAQTKAKPFTPVRPSELSLPVGISFIAILAIGVAAIIFLQMYTVKGNGIRLPSKNAVVLSILENYLPTTFATLLEPFWVILNRILCLLQPFEELRNGNAKRSTSIGVHYTSLPPQLVVWRALRAAGHFLLSAVCVVSVSTNILAVVLSGLIIENPTTVLHSVLTSQSLSPKFSGNPFRDDGTIIYADHFHVAMSNLTNNNSLSAWVGKEYFYLPFGITSDSLSDYANRSSGTLQGFEGSTAGFGVNVTCTPLHQTSGTDKVIFNPSRDRLSTQFKTTHQLENGTIISCYSHGNGDVFNQSIAFDGSSPTGSLSMEVMQTMTSAGVYDSGYCNSLLVAGWVRYQHSMDKGTAGGIQSTFLACTQSLTAARFNVMVDTHGHILTSNKTDSMVPNIEQLFERNASSSTLLGESTSQVAHAVVGNFRWHNNTFTSDWMNSLLAIMSKNGSFVDPSKPVPDADIVAPMIEILYQQLFAILLGLNTHVFAEAASPRPLTAQAVMLETRIFVSPAMCKATVAILAVHLISAVWYYCNRPRRFLPRMPTSIATVIAYTFPSRASYSISRVLSKEAEQEEKYAYGRFIGVDGKTHVGIGRQRYVVPLESQNPDMPRRRFQPRPLKQNQPYTWI</sequence>
<comment type="caution">
    <text evidence="3">The sequence shown here is derived from an EMBL/GenBank/DDBJ whole genome shotgun (WGS) entry which is preliminary data.</text>
</comment>
<evidence type="ECO:0000313" key="3">
    <source>
        <dbReference type="EMBL" id="KAL3426519.1"/>
    </source>
</evidence>
<name>A0ABR4PTC6_9HELO</name>
<feature type="transmembrane region" description="Helical" evidence="2">
    <location>
        <begin position="191"/>
        <end position="208"/>
    </location>
</feature>
<dbReference type="PANTHER" id="PTHR37544:SF3">
    <property type="entry name" value="SPRAY"/>
    <property type="match status" value="1"/>
</dbReference>
<gene>
    <name evidence="3" type="ORF">PVAG01_00028</name>
</gene>
<feature type="transmembrane region" description="Helical" evidence="2">
    <location>
        <begin position="126"/>
        <end position="145"/>
    </location>
</feature>
<feature type="transmembrane region" description="Helical" evidence="2">
    <location>
        <begin position="77"/>
        <end position="97"/>
    </location>
</feature>
<proteinExistence type="predicted"/>
<protein>
    <submittedName>
        <fullName evidence="3">Uncharacterized protein</fullName>
    </submittedName>
</protein>
<dbReference type="EMBL" id="JBFCZG010000001">
    <property type="protein sequence ID" value="KAL3426519.1"/>
    <property type="molecule type" value="Genomic_DNA"/>
</dbReference>
<feature type="region of interest" description="Disordered" evidence="1">
    <location>
        <begin position="1255"/>
        <end position="1277"/>
    </location>
</feature>
<evidence type="ECO:0000256" key="2">
    <source>
        <dbReference type="SAM" id="Phobius"/>
    </source>
</evidence>
<evidence type="ECO:0000313" key="4">
    <source>
        <dbReference type="Proteomes" id="UP001629113"/>
    </source>
</evidence>